<keyword evidence="6" id="KW-0175">Coiled coil</keyword>
<gene>
    <name evidence="9" type="primary">PHE2</name>
</gene>
<keyword evidence="5" id="KW-0539">Nucleus</keyword>
<sequence>MKKKLLLIKNGTSRKTIFNKRKPRLMKKLTELVTLYDAKACAVIYSPYNSNPEAWPSREGVEEVVSEFMEVSRKDQNKNMMDQEALLRQRIESEQAQLQKLRDENRDLKTREIMWGCLKGDIDVHRLGEKDLQDLTSTIDNYLNCVTSRIENLKTNGESSSSLPPVVVPDLNSEEDGDIPSIDGSTYHRC</sequence>
<dbReference type="Gene3D" id="3.40.1810.10">
    <property type="entry name" value="Transcription factor, MADS-box"/>
    <property type="match status" value="1"/>
</dbReference>
<evidence type="ECO:0000256" key="6">
    <source>
        <dbReference type="SAM" id="Coils"/>
    </source>
</evidence>
<evidence type="ECO:0000256" key="5">
    <source>
        <dbReference type="ARBA" id="ARBA00023242"/>
    </source>
</evidence>
<feature type="region of interest" description="Disordered" evidence="7">
    <location>
        <begin position="155"/>
        <end position="190"/>
    </location>
</feature>
<protein>
    <submittedName>
        <fullName evidence="9">Pheres2</fullName>
    </submittedName>
</protein>
<dbReference type="InterPro" id="IPR002100">
    <property type="entry name" value="TF_MADSbox"/>
</dbReference>
<dbReference type="GO" id="GO:0046983">
    <property type="term" value="F:protein dimerization activity"/>
    <property type="evidence" value="ECO:0007669"/>
    <property type="project" value="InterPro"/>
</dbReference>
<comment type="subcellular location">
    <subcellularLocation>
        <location evidence="1">Nucleus</location>
    </subcellularLocation>
</comment>
<dbReference type="Pfam" id="PF00319">
    <property type="entry name" value="SRF-TF"/>
    <property type="match status" value="1"/>
</dbReference>
<dbReference type="SMART" id="SM00432">
    <property type="entry name" value="MADS"/>
    <property type="match status" value="1"/>
</dbReference>
<keyword evidence="3" id="KW-0238">DNA-binding</keyword>
<dbReference type="InterPro" id="IPR050142">
    <property type="entry name" value="MADS-box/MEF2_TF"/>
</dbReference>
<evidence type="ECO:0000256" key="3">
    <source>
        <dbReference type="ARBA" id="ARBA00023125"/>
    </source>
</evidence>
<dbReference type="AlphaFoldDB" id="S6C656"/>
<dbReference type="FunFam" id="3.40.1810.10:FF:000024">
    <property type="entry name" value="Agamous-like MADS-box protein AGL80"/>
    <property type="match status" value="1"/>
</dbReference>
<dbReference type="PROSITE" id="PS50066">
    <property type="entry name" value="MADS_BOX_2"/>
    <property type="match status" value="1"/>
</dbReference>
<dbReference type="GO" id="GO:0000987">
    <property type="term" value="F:cis-regulatory region sequence-specific DNA binding"/>
    <property type="evidence" value="ECO:0007669"/>
    <property type="project" value="InterPro"/>
</dbReference>
<dbReference type="PANTHER" id="PTHR48019">
    <property type="entry name" value="SERUM RESPONSE FACTOR HOMOLOG"/>
    <property type="match status" value="1"/>
</dbReference>
<dbReference type="GO" id="GO:0045944">
    <property type="term" value="P:positive regulation of transcription by RNA polymerase II"/>
    <property type="evidence" value="ECO:0007669"/>
    <property type="project" value="InterPro"/>
</dbReference>
<accession>S6C656</accession>
<dbReference type="InterPro" id="IPR033897">
    <property type="entry name" value="SRF-like_MADS-box"/>
</dbReference>
<feature type="domain" description="MADS-box" evidence="8">
    <location>
        <begin position="1"/>
        <end position="46"/>
    </location>
</feature>
<dbReference type="InterPro" id="IPR036879">
    <property type="entry name" value="TF_MADSbox_sf"/>
</dbReference>
<evidence type="ECO:0000256" key="1">
    <source>
        <dbReference type="ARBA" id="ARBA00004123"/>
    </source>
</evidence>
<keyword evidence="4" id="KW-0804">Transcription</keyword>
<evidence type="ECO:0000259" key="8">
    <source>
        <dbReference type="PROSITE" id="PS50066"/>
    </source>
</evidence>
<proteinExistence type="predicted"/>
<organism evidence="9">
    <name type="scientific">Arabidopsis halleri subsp. gemmifera</name>
    <name type="common">Arabis gemmifera</name>
    <dbReference type="NCBI Taxonomy" id="63677"/>
    <lineage>
        <taxon>Eukaryota</taxon>
        <taxon>Viridiplantae</taxon>
        <taxon>Streptophyta</taxon>
        <taxon>Embryophyta</taxon>
        <taxon>Tracheophyta</taxon>
        <taxon>Spermatophyta</taxon>
        <taxon>Magnoliopsida</taxon>
        <taxon>eudicotyledons</taxon>
        <taxon>Gunneridae</taxon>
        <taxon>Pentapetalae</taxon>
        <taxon>rosids</taxon>
        <taxon>malvids</taxon>
        <taxon>Brassicales</taxon>
        <taxon>Brassicaceae</taxon>
        <taxon>Camelineae</taxon>
        <taxon>Arabidopsis</taxon>
    </lineage>
</organism>
<evidence type="ECO:0000256" key="4">
    <source>
        <dbReference type="ARBA" id="ARBA00023163"/>
    </source>
</evidence>
<dbReference type="GO" id="GO:0005634">
    <property type="term" value="C:nucleus"/>
    <property type="evidence" value="ECO:0007669"/>
    <property type="project" value="UniProtKB-SubCell"/>
</dbReference>
<dbReference type="SUPFAM" id="SSF55455">
    <property type="entry name" value="SRF-like"/>
    <property type="match status" value="1"/>
</dbReference>
<feature type="compositionally biased region" description="Low complexity" evidence="7">
    <location>
        <begin position="159"/>
        <end position="169"/>
    </location>
</feature>
<evidence type="ECO:0000256" key="7">
    <source>
        <dbReference type="SAM" id="MobiDB-lite"/>
    </source>
</evidence>
<evidence type="ECO:0000256" key="2">
    <source>
        <dbReference type="ARBA" id="ARBA00023015"/>
    </source>
</evidence>
<evidence type="ECO:0000313" key="9">
    <source>
        <dbReference type="EMBL" id="BAN63695.1"/>
    </source>
</evidence>
<dbReference type="EMBL" id="AB830648">
    <property type="protein sequence ID" value="BAN63695.1"/>
    <property type="molecule type" value="Genomic_DNA"/>
</dbReference>
<dbReference type="GO" id="GO:0000981">
    <property type="term" value="F:DNA-binding transcription factor activity, RNA polymerase II-specific"/>
    <property type="evidence" value="ECO:0007669"/>
    <property type="project" value="InterPro"/>
</dbReference>
<reference evidence="9" key="1">
    <citation type="submission" date="2013-07" db="EMBL/GenBank/DDBJ databases">
        <title>Importance of gene duplication in the evolution of genomic imprinting revealed by molecular evolutionary analysis of the type I MADS-box gene family in Arabidopsis species.</title>
        <authorList>
            <person name="Yoshida T."/>
            <person name="Kawabe A."/>
        </authorList>
    </citation>
    <scope>NUCLEOTIDE SEQUENCE</scope>
    <source>
        <strain evidence="9">E016</strain>
    </source>
</reference>
<dbReference type="CDD" id="cd00266">
    <property type="entry name" value="MADS_SRF_like"/>
    <property type="match status" value="1"/>
</dbReference>
<feature type="coiled-coil region" evidence="6">
    <location>
        <begin position="77"/>
        <end position="111"/>
    </location>
</feature>
<keyword evidence="2" id="KW-0805">Transcription regulation</keyword>
<name>S6C656_ARAHG</name>